<gene>
    <name evidence="2" type="ORF">AB5J55_43770</name>
</gene>
<evidence type="ECO:0000256" key="1">
    <source>
        <dbReference type="SAM" id="Coils"/>
    </source>
</evidence>
<dbReference type="AlphaFoldDB" id="A0AB39NC13"/>
<organism evidence="2">
    <name type="scientific">Streptomyces sp. R11</name>
    <dbReference type="NCBI Taxonomy" id="3238625"/>
    <lineage>
        <taxon>Bacteria</taxon>
        <taxon>Bacillati</taxon>
        <taxon>Actinomycetota</taxon>
        <taxon>Actinomycetes</taxon>
        <taxon>Kitasatosporales</taxon>
        <taxon>Streptomycetaceae</taxon>
        <taxon>Streptomyces</taxon>
    </lineage>
</organism>
<dbReference type="EC" id="5.4.99.5" evidence="2"/>
<dbReference type="EMBL" id="CP163432">
    <property type="protein sequence ID" value="XDQ16003.1"/>
    <property type="molecule type" value="Genomic_DNA"/>
</dbReference>
<dbReference type="InterPro" id="IPR036979">
    <property type="entry name" value="CM_dom_sf"/>
</dbReference>
<name>A0AB39NC13_9ACTN</name>
<dbReference type="RefSeq" id="WP_369275927.1">
    <property type="nucleotide sequence ID" value="NZ_CP163432.1"/>
</dbReference>
<dbReference type="SUPFAM" id="SSF48600">
    <property type="entry name" value="Chorismate mutase II"/>
    <property type="match status" value="1"/>
</dbReference>
<proteinExistence type="predicted"/>
<feature type="coiled-coil region" evidence="1">
    <location>
        <begin position="48"/>
        <end position="75"/>
    </location>
</feature>
<dbReference type="InterPro" id="IPR036263">
    <property type="entry name" value="Chorismate_II_sf"/>
</dbReference>
<dbReference type="NCBIfam" id="NF005894">
    <property type="entry name" value="PRK07857.1"/>
    <property type="match status" value="1"/>
</dbReference>
<protein>
    <submittedName>
        <fullName evidence="2">Chorismate mutase</fullName>
        <ecNumber evidence="2">5.4.99.5</ecNumber>
    </submittedName>
</protein>
<keyword evidence="2" id="KW-0413">Isomerase</keyword>
<sequence length="115" mass="13018">MRRAAKLRAGLRRIGKQAIVGRRHHSAMETTTNKPDEDTYIVELWDHIQEIDERIIQLLRERAELSNLVESARLKCGGTRTELAAENAVFRHYADGLGSRGSRLAGNVLQVCRQP</sequence>
<reference evidence="2" key="1">
    <citation type="submission" date="2024-07" db="EMBL/GenBank/DDBJ databases">
        <authorList>
            <person name="Yu S.T."/>
        </authorList>
    </citation>
    <scope>NUCLEOTIDE SEQUENCE</scope>
    <source>
        <strain evidence="2">R11</strain>
    </source>
</reference>
<dbReference type="GO" id="GO:0004106">
    <property type="term" value="F:chorismate mutase activity"/>
    <property type="evidence" value="ECO:0007669"/>
    <property type="project" value="UniProtKB-EC"/>
</dbReference>
<dbReference type="Gene3D" id="1.20.59.10">
    <property type="entry name" value="Chorismate mutase"/>
    <property type="match status" value="1"/>
</dbReference>
<dbReference type="GO" id="GO:0046417">
    <property type="term" value="P:chorismate metabolic process"/>
    <property type="evidence" value="ECO:0007669"/>
    <property type="project" value="InterPro"/>
</dbReference>
<evidence type="ECO:0000313" key="2">
    <source>
        <dbReference type="EMBL" id="XDQ16003.1"/>
    </source>
</evidence>
<keyword evidence="1" id="KW-0175">Coiled coil</keyword>
<accession>A0AB39NC13</accession>